<dbReference type="EMBL" id="QRAN01000029">
    <property type="protein sequence ID" value="RLQ20386.1"/>
    <property type="molecule type" value="Genomic_DNA"/>
</dbReference>
<dbReference type="Proteomes" id="UP000265509">
    <property type="component" value="Unassembled WGS sequence"/>
</dbReference>
<keyword evidence="2" id="KW-0808">Transferase</keyword>
<evidence type="ECO:0000313" key="2">
    <source>
        <dbReference type="EMBL" id="RLQ20386.1"/>
    </source>
</evidence>
<evidence type="ECO:0000313" key="3">
    <source>
        <dbReference type="Proteomes" id="UP000265509"/>
    </source>
</evidence>
<dbReference type="SUPFAM" id="SSF53448">
    <property type="entry name" value="Nucleotide-diphospho-sugar transferases"/>
    <property type="match status" value="1"/>
</dbReference>
<dbReference type="InterPro" id="IPR001173">
    <property type="entry name" value="Glyco_trans_2-like"/>
</dbReference>
<dbReference type="PANTHER" id="PTHR43685:SF11">
    <property type="entry name" value="GLYCOSYLTRANSFERASE TAGX-RELATED"/>
    <property type="match status" value="1"/>
</dbReference>
<dbReference type="InterPro" id="IPR029044">
    <property type="entry name" value="Nucleotide-diphossugar_trans"/>
</dbReference>
<dbReference type="CDD" id="cd00761">
    <property type="entry name" value="Glyco_tranf_GTA_type"/>
    <property type="match status" value="1"/>
</dbReference>
<dbReference type="Gene3D" id="3.90.550.10">
    <property type="entry name" value="Spore Coat Polysaccharide Biosynthesis Protein SpsA, Chain A"/>
    <property type="match status" value="1"/>
</dbReference>
<reference evidence="2 3" key="1">
    <citation type="submission" date="2018-07" db="EMBL/GenBank/DDBJ databases">
        <title>Halioglobus sp. genome submission.</title>
        <authorList>
            <person name="Ye M.-Q."/>
            <person name="Du Z.-J."/>
        </authorList>
    </citation>
    <scope>NUCLEOTIDE SEQUENCE [LARGE SCALE GENOMIC DNA]</scope>
    <source>
        <strain evidence="2 3">U0301</strain>
    </source>
</reference>
<feature type="domain" description="Glycosyltransferase 2-like" evidence="1">
    <location>
        <begin position="9"/>
        <end position="129"/>
    </location>
</feature>
<comment type="caution">
    <text evidence="2">The sequence shown here is derived from an EMBL/GenBank/DDBJ whole genome shotgun (WGS) entry which is preliminary data.</text>
</comment>
<dbReference type="GO" id="GO:0016740">
    <property type="term" value="F:transferase activity"/>
    <property type="evidence" value="ECO:0007669"/>
    <property type="project" value="UniProtKB-KW"/>
</dbReference>
<gene>
    <name evidence="2" type="ORF">DWB85_17885</name>
</gene>
<name>A0A3L7DTH9_9GAMM</name>
<dbReference type="OrthoDB" id="9801954at2"/>
<proteinExistence type="predicted"/>
<dbReference type="PANTHER" id="PTHR43685">
    <property type="entry name" value="GLYCOSYLTRANSFERASE"/>
    <property type="match status" value="1"/>
</dbReference>
<protein>
    <submittedName>
        <fullName evidence="2">Glycosyltransferase</fullName>
    </submittedName>
</protein>
<accession>A0A3L7DTH9</accession>
<dbReference type="Pfam" id="PF00535">
    <property type="entry name" value="Glycos_transf_2"/>
    <property type="match status" value="1"/>
</dbReference>
<organism evidence="2 3">
    <name type="scientific">Seongchinamella sediminis</name>
    <dbReference type="NCBI Taxonomy" id="2283635"/>
    <lineage>
        <taxon>Bacteria</taxon>
        <taxon>Pseudomonadati</taxon>
        <taxon>Pseudomonadota</taxon>
        <taxon>Gammaproteobacteria</taxon>
        <taxon>Cellvibrionales</taxon>
        <taxon>Halieaceae</taxon>
        <taxon>Seongchinamella</taxon>
    </lineage>
</organism>
<sequence length="305" mass="33686">MRTEPNLVSVIIPAYNAADWVNRAIDSALAQTYSQREVLVVNDGSTDSTAEVLAGYGDAIRVLSQSNGGLCSARNLGIKNARGEFLAFLDADDYWLPEKLARQVGCLQQDPDLGFCSTRTQVISPEGKPMGTWDCPTIDSTLLNAIFLRHASISGSGSGVMARSQLFDRAGMFDTELRSLEDVDMWMRLAAISNYACIDEPLTVIIKSSTSMSGNLDVMRQSAIQVMHKNRDLLPKKEQGRFWQAAYASMLADYAKWEIRAGRRGEALRHLAEAFIRSPIARGRLVLGIAFDALRKFQLDISNSR</sequence>
<keyword evidence="3" id="KW-1185">Reference proteome</keyword>
<dbReference type="InterPro" id="IPR050834">
    <property type="entry name" value="Glycosyltransf_2"/>
</dbReference>
<dbReference type="AlphaFoldDB" id="A0A3L7DTH9"/>
<evidence type="ECO:0000259" key="1">
    <source>
        <dbReference type="Pfam" id="PF00535"/>
    </source>
</evidence>